<accession>A0A6I3M4C6</accession>
<dbReference type="InterPro" id="IPR006680">
    <property type="entry name" value="Amidohydro-rel"/>
</dbReference>
<name>A0A6I3M4C6_9MICO</name>
<comment type="caution">
    <text evidence="2">The sequence shown here is derived from an EMBL/GenBank/DDBJ whole genome shotgun (WGS) entry which is preliminary data.</text>
</comment>
<dbReference type="PANTHER" id="PTHR43135:SF3">
    <property type="entry name" value="ALPHA-D-RIBOSE 1-METHYLPHOSPHONATE 5-TRIPHOSPHATE DIPHOSPHATASE"/>
    <property type="match status" value="1"/>
</dbReference>
<dbReference type="InterPro" id="IPR051781">
    <property type="entry name" value="Metallo-dep_Hydrolase"/>
</dbReference>
<dbReference type="AlphaFoldDB" id="A0A6I3M4C6"/>
<organism evidence="2 3">
    <name type="scientific">Agromyces bracchium</name>
    <dbReference type="NCBI Taxonomy" id="88376"/>
    <lineage>
        <taxon>Bacteria</taxon>
        <taxon>Bacillati</taxon>
        <taxon>Actinomycetota</taxon>
        <taxon>Actinomycetes</taxon>
        <taxon>Micrococcales</taxon>
        <taxon>Microbacteriaceae</taxon>
        <taxon>Agromyces</taxon>
    </lineage>
</organism>
<evidence type="ECO:0000313" key="3">
    <source>
        <dbReference type="Proteomes" id="UP000433071"/>
    </source>
</evidence>
<gene>
    <name evidence="2" type="ORF">GJ743_07255</name>
</gene>
<feature type="domain" description="Amidohydrolase-related" evidence="1">
    <location>
        <begin position="39"/>
        <end position="295"/>
    </location>
</feature>
<proteinExistence type="predicted"/>
<dbReference type="Gene3D" id="3.20.20.140">
    <property type="entry name" value="Metal-dependent hydrolases"/>
    <property type="match status" value="1"/>
</dbReference>
<dbReference type="EMBL" id="WMLB01000018">
    <property type="protein sequence ID" value="MTH68165.1"/>
    <property type="molecule type" value="Genomic_DNA"/>
</dbReference>
<keyword evidence="2" id="KW-0378">Hydrolase</keyword>
<dbReference type="PANTHER" id="PTHR43135">
    <property type="entry name" value="ALPHA-D-RIBOSE 1-METHYLPHOSPHONATE 5-TRIPHOSPHATE DIPHOSPHATASE"/>
    <property type="match status" value="1"/>
</dbReference>
<dbReference type="OrthoDB" id="3514520at2"/>
<sequence length="352" mass="36189">MTDAAHSPDPVGPIEPLGPLARRVRRSLNGDHPGETGTMLPPFIDHHVHLQLADAAPAVARGIAAVVDLGADPGAIATIARADGLPHVRYAGAFLTARGGYPSGRPWAPGGSVRELDPVSGDADDVRERRHHALSGPVEAAVDEQRRFGASVVKVALNAVAGPVFDRATLDAVIAAAHAAGLPVAVHAEGTGMAEHAIDAGADVLVHAPFTDRLDDDVIARAAAAGQAWVSTLAIHVRDDASVAETAIDNVRRFHAAGGRVLYGTDAGNGELDPGVNPDEVAALVRAGLAASAVIAALADPWPERSPGWADAGVATFVPDPAPADDDLVDPDAVARWLATARLVPTEELEPR</sequence>
<protein>
    <submittedName>
        <fullName evidence="2">Amidohydrolase family protein</fullName>
    </submittedName>
</protein>
<evidence type="ECO:0000313" key="2">
    <source>
        <dbReference type="EMBL" id="MTH68165.1"/>
    </source>
</evidence>
<dbReference type="GO" id="GO:0016787">
    <property type="term" value="F:hydrolase activity"/>
    <property type="evidence" value="ECO:0007669"/>
    <property type="project" value="UniProtKB-KW"/>
</dbReference>
<dbReference type="Proteomes" id="UP000433071">
    <property type="component" value="Unassembled WGS sequence"/>
</dbReference>
<evidence type="ECO:0000259" key="1">
    <source>
        <dbReference type="Pfam" id="PF01979"/>
    </source>
</evidence>
<reference evidence="2 3" key="1">
    <citation type="submission" date="2019-11" db="EMBL/GenBank/DDBJ databases">
        <title>Agromyces kandeliae sp. nov., isolated from mangrove soil.</title>
        <authorList>
            <person name="Wang R."/>
        </authorList>
    </citation>
    <scope>NUCLEOTIDE SEQUENCE [LARGE SCALE GENOMIC DNA]</scope>
    <source>
        <strain evidence="2 3">JCM 11433</strain>
    </source>
</reference>
<dbReference type="RefSeq" id="WP_155051247.1">
    <property type="nucleotide sequence ID" value="NZ_BAAAIB010000005.1"/>
</dbReference>
<dbReference type="InterPro" id="IPR032466">
    <property type="entry name" value="Metal_Hydrolase"/>
</dbReference>
<dbReference type="Pfam" id="PF01979">
    <property type="entry name" value="Amidohydro_1"/>
    <property type="match status" value="1"/>
</dbReference>
<dbReference type="SUPFAM" id="SSF51556">
    <property type="entry name" value="Metallo-dependent hydrolases"/>
    <property type="match status" value="1"/>
</dbReference>
<keyword evidence="3" id="KW-1185">Reference proteome</keyword>